<gene>
    <name evidence="10" type="ORF">PGQ11_004702</name>
</gene>
<feature type="region of interest" description="Disordered" evidence="8">
    <location>
        <begin position="173"/>
        <end position="217"/>
    </location>
</feature>
<evidence type="ECO:0000256" key="1">
    <source>
        <dbReference type="ARBA" id="ARBA00004123"/>
    </source>
</evidence>
<sequence>MAPPTKRRKRNVVHASDDEDDLKPQTNTLANYLFSSPEQPHSTATTSHAASPTPSPVAKRTLRPSNVNDRRPPPKKPIQSKATLPRKSERPSLSTSPRKTRNQAAAIEKSEGKGKTADLKTLFSRQAERGTTTPSPLVIDDILSDPISDEDGLSEIVATTTSRVAANARKRFRDGTQGEPGHGVGPVLTASQKFLRPPRPTTPVPPADDQRPWSERFGPSNLEELAVHKRKVADVRKWLEEVIAGRMRQRLLILKGAAGTGKTTTMRLLAKDMKCELLEWRNPTVSGTGFGFQSASSQFEEFMGRSGKFGQLDTDLDLPATTSNSSTKTNDDSRKLILIEEFPNTFTKSSTALQSFRGTILQYLVANTPSLASLGQPSSKALITPVVMVISETLLTTTSAAADSFTAHRLLGPEITRHPGTTIIEFNPIAPTLLAGALDLIVKKEARKSGRKRTPGPLVLKRLGDIGDIRSAISSLEFLCLKGDNDADWGSRVTFTKPKRGGKDNVALTRGEQDSLELVTQRESSLGIFHAVGKVVYNKRDEKPMPPQSAEGKAEMLPDFLSSSARPKRSEVSVDDLIDETGTDTHTFISALHENYVLSCAPIGPSDQFSAVDYINECIEYLSESDLLCPTNDMFFGGRGFSSGAFAGRDSASHVLRQEEITYQVATRGLLFSLPNPVKRIGTTSSRKGGEAFKMFYPTSLKLWREKEELESVVDLWSTKLLRGEESTPQHSITAGASAFRKPKPSTNPGEWANKQQASHGSISESNAAEHNAQDQAAPLLSLGSSARKELLLERLPYMAHIARSRRTSFNNLRLRELEKVVSFSGTHGTPDEEAADVDDANQADTETWATDKPTEESSPRKRTLAIRHKSDGSLAGPTVQKLVLSDDDIEDD</sequence>
<feature type="domain" description="Checkpoint protein RAD24-like helical bundle" evidence="9">
    <location>
        <begin position="523"/>
        <end position="630"/>
    </location>
</feature>
<feature type="compositionally biased region" description="Basic residues" evidence="8">
    <location>
        <begin position="1"/>
        <end position="12"/>
    </location>
</feature>
<comment type="subcellular location">
    <subcellularLocation>
        <location evidence="1">Nucleus</location>
    </subcellularLocation>
</comment>
<feature type="region of interest" description="Disordered" evidence="8">
    <location>
        <begin position="1"/>
        <end position="138"/>
    </location>
</feature>
<evidence type="ECO:0000259" key="9">
    <source>
        <dbReference type="Pfam" id="PF25812"/>
    </source>
</evidence>
<accession>A0ABR2J9D6</accession>
<organism evidence="10 11">
    <name type="scientific">Apiospora arundinis</name>
    <dbReference type="NCBI Taxonomy" id="335852"/>
    <lineage>
        <taxon>Eukaryota</taxon>
        <taxon>Fungi</taxon>
        <taxon>Dikarya</taxon>
        <taxon>Ascomycota</taxon>
        <taxon>Pezizomycotina</taxon>
        <taxon>Sordariomycetes</taxon>
        <taxon>Xylariomycetidae</taxon>
        <taxon>Amphisphaeriales</taxon>
        <taxon>Apiosporaceae</taxon>
        <taxon>Apiospora</taxon>
    </lineage>
</organism>
<keyword evidence="5" id="KW-0067">ATP-binding</keyword>
<evidence type="ECO:0000313" key="11">
    <source>
        <dbReference type="Proteomes" id="UP001390339"/>
    </source>
</evidence>
<feature type="compositionally biased region" description="Basic and acidic residues" evidence="8">
    <location>
        <begin position="108"/>
        <end position="118"/>
    </location>
</feature>
<keyword evidence="3" id="KW-0547">Nucleotide-binding</keyword>
<keyword evidence="11" id="KW-1185">Reference proteome</keyword>
<dbReference type="SUPFAM" id="SSF52540">
    <property type="entry name" value="P-loop containing nucleoside triphosphate hydrolases"/>
    <property type="match status" value="1"/>
</dbReference>
<keyword evidence="4" id="KW-0227">DNA damage</keyword>
<feature type="compositionally biased region" description="Acidic residues" evidence="8">
    <location>
        <begin position="832"/>
        <end position="842"/>
    </location>
</feature>
<dbReference type="Proteomes" id="UP001390339">
    <property type="component" value="Unassembled WGS sequence"/>
</dbReference>
<comment type="similarity">
    <text evidence="2">Belongs to the rad17/RAD24 family.</text>
</comment>
<evidence type="ECO:0000256" key="7">
    <source>
        <dbReference type="ARBA" id="ARBA00023306"/>
    </source>
</evidence>
<dbReference type="Gene3D" id="3.40.50.300">
    <property type="entry name" value="P-loop containing nucleotide triphosphate hydrolases"/>
    <property type="match status" value="1"/>
</dbReference>
<dbReference type="Pfam" id="PF25812">
    <property type="entry name" value="RAD24_helical"/>
    <property type="match status" value="1"/>
</dbReference>
<evidence type="ECO:0000256" key="6">
    <source>
        <dbReference type="ARBA" id="ARBA00023242"/>
    </source>
</evidence>
<dbReference type="PANTHER" id="PTHR12172">
    <property type="entry name" value="CELL CYCLE CHECKPOINT PROTEIN RAD17"/>
    <property type="match status" value="1"/>
</dbReference>
<evidence type="ECO:0000256" key="5">
    <source>
        <dbReference type="ARBA" id="ARBA00022840"/>
    </source>
</evidence>
<feature type="compositionally biased region" description="Polar residues" evidence="8">
    <location>
        <begin position="745"/>
        <end position="769"/>
    </location>
</feature>
<feature type="region of interest" description="Disordered" evidence="8">
    <location>
        <begin position="727"/>
        <end position="774"/>
    </location>
</feature>
<protein>
    <submittedName>
        <fullName evidence="10">Cell cycle checkpoint protein RAD17</fullName>
    </submittedName>
</protein>
<evidence type="ECO:0000256" key="3">
    <source>
        <dbReference type="ARBA" id="ARBA00022741"/>
    </source>
</evidence>
<evidence type="ECO:0000256" key="2">
    <source>
        <dbReference type="ARBA" id="ARBA00006168"/>
    </source>
</evidence>
<feature type="region of interest" description="Disordered" evidence="8">
    <location>
        <begin position="824"/>
        <end position="893"/>
    </location>
</feature>
<dbReference type="EMBL" id="JAPCWZ010000003">
    <property type="protein sequence ID" value="KAK8874188.1"/>
    <property type="molecule type" value="Genomic_DNA"/>
</dbReference>
<evidence type="ECO:0000313" key="10">
    <source>
        <dbReference type="EMBL" id="KAK8874188.1"/>
    </source>
</evidence>
<dbReference type="Pfam" id="PF03215">
    <property type="entry name" value="Rad17"/>
    <property type="match status" value="1"/>
</dbReference>
<keyword evidence="6" id="KW-0539">Nucleus</keyword>
<dbReference type="InterPro" id="IPR004582">
    <property type="entry name" value="Checkpoint_prot_Rad17_Rad24"/>
</dbReference>
<dbReference type="InterPro" id="IPR057927">
    <property type="entry name" value="RAD24-like_helical"/>
</dbReference>
<reference evidence="10 11" key="1">
    <citation type="journal article" date="2024" name="IMA Fungus">
        <title>Apiospora arundinis, a panoply of carbohydrate-active enzymes and secondary metabolites.</title>
        <authorList>
            <person name="Sorensen T."/>
            <person name="Petersen C."/>
            <person name="Muurmann A.T."/>
            <person name="Christiansen J.V."/>
            <person name="Brundto M.L."/>
            <person name="Overgaard C.K."/>
            <person name="Boysen A.T."/>
            <person name="Wollenberg R.D."/>
            <person name="Larsen T.O."/>
            <person name="Sorensen J.L."/>
            <person name="Nielsen K.L."/>
            <person name="Sondergaard T.E."/>
        </authorList>
    </citation>
    <scope>NUCLEOTIDE SEQUENCE [LARGE SCALE GENOMIC DNA]</scope>
    <source>
        <strain evidence="10 11">AAU 773</strain>
    </source>
</reference>
<evidence type="ECO:0000256" key="4">
    <source>
        <dbReference type="ARBA" id="ARBA00022763"/>
    </source>
</evidence>
<proteinExistence type="inferred from homology"/>
<dbReference type="InterPro" id="IPR027417">
    <property type="entry name" value="P-loop_NTPase"/>
</dbReference>
<feature type="compositionally biased region" description="Polar residues" evidence="8">
    <location>
        <begin position="24"/>
        <end position="39"/>
    </location>
</feature>
<evidence type="ECO:0000256" key="8">
    <source>
        <dbReference type="SAM" id="MobiDB-lite"/>
    </source>
</evidence>
<name>A0ABR2J9D6_9PEZI</name>
<keyword evidence="7" id="KW-0131">Cell cycle</keyword>
<feature type="compositionally biased region" description="Low complexity" evidence="8">
    <location>
        <begin position="40"/>
        <end position="58"/>
    </location>
</feature>
<comment type="caution">
    <text evidence="10">The sequence shown here is derived from an EMBL/GenBank/DDBJ whole genome shotgun (WGS) entry which is preliminary data.</text>
</comment>
<dbReference type="PANTHER" id="PTHR12172:SF0">
    <property type="entry name" value="CELL CYCLE CHECKPOINT PROTEIN RAD17"/>
    <property type="match status" value="1"/>
</dbReference>
<feature type="compositionally biased region" description="Pro residues" evidence="8">
    <location>
        <begin position="197"/>
        <end position="206"/>
    </location>
</feature>